<keyword evidence="3" id="KW-1185">Reference proteome</keyword>
<name>A0A1N7QAI0_9PROT</name>
<feature type="transmembrane region" description="Helical" evidence="1">
    <location>
        <begin position="137"/>
        <end position="155"/>
    </location>
</feature>
<dbReference type="STRING" id="80876.SAMN05421779_11323"/>
<dbReference type="OrthoDB" id="7058586at2"/>
<proteinExistence type="predicted"/>
<keyword evidence="1" id="KW-1133">Transmembrane helix</keyword>
<reference evidence="2 3" key="1">
    <citation type="submission" date="2017-01" db="EMBL/GenBank/DDBJ databases">
        <authorList>
            <person name="Mah S.A."/>
            <person name="Swanson W.J."/>
            <person name="Moy G.W."/>
            <person name="Vacquier V.D."/>
        </authorList>
    </citation>
    <scope>NUCLEOTIDE SEQUENCE [LARGE SCALE GENOMIC DNA]</scope>
    <source>
        <strain evidence="2 3">DSM 11589</strain>
    </source>
</reference>
<gene>
    <name evidence="2" type="ORF">SAMN05421779_11323</name>
</gene>
<dbReference type="Pfam" id="PF11066">
    <property type="entry name" value="DUF2867"/>
    <property type="match status" value="1"/>
</dbReference>
<evidence type="ECO:0008006" key="4">
    <source>
        <dbReference type="Google" id="ProtNLM"/>
    </source>
</evidence>
<dbReference type="EMBL" id="FTOA01000013">
    <property type="protein sequence ID" value="SIT19796.1"/>
    <property type="molecule type" value="Genomic_DNA"/>
</dbReference>
<keyword evidence="1" id="KW-0472">Membrane</keyword>
<evidence type="ECO:0000313" key="3">
    <source>
        <dbReference type="Proteomes" id="UP000185678"/>
    </source>
</evidence>
<dbReference type="InterPro" id="IPR021295">
    <property type="entry name" value="DUF2867"/>
</dbReference>
<dbReference type="Proteomes" id="UP000185678">
    <property type="component" value="Unassembled WGS sequence"/>
</dbReference>
<keyword evidence="1" id="KW-0812">Transmembrane</keyword>
<evidence type="ECO:0000256" key="1">
    <source>
        <dbReference type="SAM" id="Phobius"/>
    </source>
</evidence>
<dbReference type="AlphaFoldDB" id="A0A1N7QAI0"/>
<evidence type="ECO:0000313" key="2">
    <source>
        <dbReference type="EMBL" id="SIT19796.1"/>
    </source>
</evidence>
<accession>A0A1N7QAI0</accession>
<organism evidence="2 3">
    <name type="scientific">Insolitispirillum peregrinum</name>
    <dbReference type="NCBI Taxonomy" id="80876"/>
    <lineage>
        <taxon>Bacteria</taxon>
        <taxon>Pseudomonadati</taxon>
        <taxon>Pseudomonadota</taxon>
        <taxon>Alphaproteobacteria</taxon>
        <taxon>Rhodospirillales</taxon>
        <taxon>Novispirillaceae</taxon>
        <taxon>Insolitispirillum</taxon>
    </lineage>
</organism>
<dbReference type="RefSeq" id="WP_076402134.1">
    <property type="nucleotide sequence ID" value="NZ_FTOA01000013.1"/>
</dbReference>
<feature type="transmembrane region" description="Helical" evidence="1">
    <location>
        <begin position="38"/>
        <end position="55"/>
    </location>
</feature>
<sequence length="181" mass="20373">MSQFPSASLLSAEAESYPYHDAFRAGIGDHLPSSQMLIRAFFASFPGWAAALMRLRNAMTRRLGLKSDNPPLFLTTPFEVGQEIGVFRLLAITPHEVIIGQNDRHLDFRLSLHVIPSTTGTDLEVGSLVKPHNRLGWSYLMLVLPFHLLIAATMVRRMARFLHENRDADRVVMLDQKDGSF</sequence>
<protein>
    <recommendedName>
        <fullName evidence="4">DUF2867 domain-containing protein</fullName>
    </recommendedName>
</protein>